<gene>
    <name evidence="6" type="primary">yggS</name>
    <name evidence="6" type="ORF">DSCW_07530</name>
</gene>
<dbReference type="Pfam" id="PF01168">
    <property type="entry name" value="Ala_racemase_N"/>
    <property type="match status" value="1"/>
</dbReference>
<dbReference type="KEGG" id="dwd:DSCW_07530"/>
<keyword evidence="1 2" id="KW-0663">Pyridoxal phosphate</keyword>
<dbReference type="InterPro" id="IPR001608">
    <property type="entry name" value="Ala_racemase_N"/>
</dbReference>
<evidence type="ECO:0000256" key="4">
    <source>
        <dbReference type="RuleBase" id="RU004514"/>
    </source>
</evidence>
<dbReference type="InterPro" id="IPR029066">
    <property type="entry name" value="PLP-binding_barrel"/>
</dbReference>
<proteinExistence type="inferred from homology"/>
<comment type="similarity">
    <text evidence="2 4">Belongs to the pyridoxal phosphate-binding protein YggS/PROSC family.</text>
</comment>
<dbReference type="EMBL" id="AP021875">
    <property type="protein sequence ID" value="BBO73336.1"/>
    <property type="molecule type" value="Genomic_DNA"/>
</dbReference>
<dbReference type="Proteomes" id="UP000427769">
    <property type="component" value="Chromosome"/>
</dbReference>
<keyword evidence="7" id="KW-1185">Reference proteome</keyword>
<evidence type="ECO:0000256" key="3">
    <source>
        <dbReference type="PIRSR" id="PIRSR004848-1"/>
    </source>
</evidence>
<evidence type="ECO:0000256" key="2">
    <source>
        <dbReference type="HAMAP-Rule" id="MF_02087"/>
    </source>
</evidence>
<dbReference type="SUPFAM" id="SSF51419">
    <property type="entry name" value="PLP-binding barrel"/>
    <property type="match status" value="1"/>
</dbReference>
<dbReference type="AlphaFoldDB" id="A0A5K7YVJ5"/>
<dbReference type="HAMAP" id="MF_02087">
    <property type="entry name" value="PLP_homeostasis"/>
    <property type="match status" value="1"/>
</dbReference>
<comment type="function">
    <text evidence="2">Pyridoxal 5'-phosphate (PLP)-binding protein, which is involved in PLP homeostasis.</text>
</comment>
<reference evidence="6 7" key="1">
    <citation type="submission" date="2019-11" db="EMBL/GenBank/DDBJ databases">
        <title>Comparative genomics of hydrocarbon-degrading Desulfosarcina strains.</title>
        <authorList>
            <person name="Watanabe M."/>
            <person name="Kojima H."/>
            <person name="Fukui M."/>
        </authorList>
    </citation>
    <scope>NUCLEOTIDE SEQUENCE [LARGE SCALE GENOMIC DNA]</scope>
    <source>
        <strain evidence="6 7">PP31</strain>
    </source>
</reference>
<dbReference type="NCBIfam" id="TIGR00044">
    <property type="entry name" value="YggS family pyridoxal phosphate-dependent enzyme"/>
    <property type="match status" value="1"/>
</dbReference>
<dbReference type="CDD" id="cd00635">
    <property type="entry name" value="PLPDE_III_YBL036c_like"/>
    <property type="match status" value="1"/>
</dbReference>
<accession>A0A5K7YVJ5</accession>
<dbReference type="GO" id="GO:0030170">
    <property type="term" value="F:pyridoxal phosphate binding"/>
    <property type="evidence" value="ECO:0007669"/>
    <property type="project" value="UniProtKB-UniRule"/>
</dbReference>
<organism evidence="6 7">
    <name type="scientific">Desulfosarcina widdelii</name>
    <dbReference type="NCBI Taxonomy" id="947919"/>
    <lineage>
        <taxon>Bacteria</taxon>
        <taxon>Pseudomonadati</taxon>
        <taxon>Thermodesulfobacteriota</taxon>
        <taxon>Desulfobacteria</taxon>
        <taxon>Desulfobacterales</taxon>
        <taxon>Desulfosarcinaceae</taxon>
        <taxon>Desulfosarcina</taxon>
    </lineage>
</organism>
<dbReference type="PIRSF" id="PIRSF004848">
    <property type="entry name" value="YBL036c_PLPDEIII"/>
    <property type="match status" value="1"/>
</dbReference>
<protein>
    <recommendedName>
        <fullName evidence="2">Pyridoxal phosphate homeostasis protein</fullName>
        <shortName evidence="2">PLP homeostasis protein</shortName>
    </recommendedName>
</protein>
<dbReference type="PANTHER" id="PTHR10146">
    <property type="entry name" value="PROLINE SYNTHETASE CO-TRANSCRIBED BACTERIAL HOMOLOG PROTEIN"/>
    <property type="match status" value="1"/>
</dbReference>
<dbReference type="InterPro" id="IPR011078">
    <property type="entry name" value="PyrdxlP_homeostasis"/>
</dbReference>
<dbReference type="PANTHER" id="PTHR10146:SF14">
    <property type="entry name" value="PYRIDOXAL PHOSPHATE HOMEOSTASIS PROTEIN"/>
    <property type="match status" value="1"/>
</dbReference>
<dbReference type="OrthoDB" id="9804072at2"/>
<name>A0A5K7YVJ5_9BACT</name>
<feature type="modified residue" description="N6-(pyridoxal phosphate)lysine" evidence="2 3">
    <location>
        <position position="33"/>
    </location>
</feature>
<evidence type="ECO:0000313" key="6">
    <source>
        <dbReference type="EMBL" id="BBO73336.1"/>
    </source>
</evidence>
<evidence type="ECO:0000313" key="7">
    <source>
        <dbReference type="Proteomes" id="UP000427769"/>
    </source>
</evidence>
<dbReference type="Gene3D" id="3.20.20.10">
    <property type="entry name" value="Alanine racemase"/>
    <property type="match status" value="1"/>
</dbReference>
<comment type="cofactor">
    <cofactor evidence="3">
        <name>pyridoxal 5'-phosphate</name>
        <dbReference type="ChEBI" id="CHEBI:597326"/>
    </cofactor>
</comment>
<dbReference type="FunFam" id="3.20.20.10:FF:000018">
    <property type="entry name" value="Pyridoxal phosphate homeostasis protein"/>
    <property type="match status" value="1"/>
</dbReference>
<evidence type="ECO:0000259" key="5">
    <source>
        <dbReference type="Pfam" id="PF01168"/>
    </source>
</evidence>
<evidence type="ECO:0000256" key="1">
    <source>
        <dbReference type="ARBA" id="ARBA00022898"/>
    </source>
</evidence>
<feature type="domain" description="Alanine racemase N-terminal" evidence="5">
    <location>
        <begin position="5"/>
        <end position="226"/>
    </location>
</feature>
<sequence>MKERLQRVKDRIAAAARACDRDPDSVRLVAVSKTVDADRVARAIEAGADILGENYIQEARDKFNALYDRPVAWHFIGHLQSNKAKYAVRMFDLIHSVDSHKLAKALDKEARKNEKVQDILIQVNISQEETKSGIDAAEAVELITGIGTLENVRVKGLMTMPPFFDQPEKARPYFRQLARLRDRIAGAGIPGVGMEELSMGMTGDFEVAIAEGATLVRIGTAIFGARQ</sequence>
<dbReference type="RefSeq" id="WP_155302453.1">
    <property type="nucleotide sequence ID" value="NZ_AP021875.1"/>
</dbReference>